<organism evidence="2 3">
    <name type="scientific">Polyplosphaeria fusca</name>
    <dbReference type="NCBI Taxonomy" id="682080"/>
    <lineage>
        <taxon>Eukaryota</taxon>
        <taxon>Fungi</taxon>
        <taxon>Dikarya</taxon>
        <taxon>Ascomycota</taxon>
        <taxon>Pezizomycotina</taxon>
        <taxon>Dothideomycetes</taxon>
        <taxon>Pleosporomycetidae</taxon>
        <taxon>Pleosporales</taxon>
        <taxon>Tetraplosphaeriaceae</taxon>
        <taxon>Polyplosphaeria</taxon>
    </lineage>
</organism>
<dbReference type="EMBL" id="ML996116">
    <property type="protein sequence ID" value="KAF2737425.1"/>
    <property type="molecule type" value="Genomic_DNA"/>
</dbReference>
<dbReference type="Proteomes" id="UP000799444">
    <property type="component" value="Unassembled WGS sequence"/>
</dbReference>
<evidence type="ECO:0000256" key="1">
    <source>
        <dbReference type="SAM" id="MobiDB-lite"/>
    </source>
</evidence>
<dbReference type="AlphaFoldDB" id="A0A9P4R5N7"/>
<evidence type="ECO:0000313" key="3">
    <source>
        <dbReference type="Proteomes" id="UP000799444"/>
    </source>
</evidence>
<dbReference type="OrthoDB" id="5272500at2759"/>
<gene>
    <name evidence="2" type="ORF">EJ04DRAFT_574603</name>
</gene>
<name>A0A9P4R5N7_9PLEO</name>
<comment type="caution">
    <text evidence="2">The sequence shown here is derived from an EMBL/GenBank/DDBJ whole genome shotgun (WGS) entry which is preliminary data.</text>
</comment>
<proteinExistence type="predicted"/>
<reference evidence="2" key="1">
    <citation type="journal article" date="2020" name="Stud. Mycol.">
        <title>101 Dothideomycetes genomes: a test case for predicting lifestyles and emergence of pathogens.</title>
        <authorList>
            <person name="Haridas S."/>
            <person name="Albert R."/>
            <person name="Binder M."/>
            <person name="Bloem J."/>
            <person name="Labutti K."/>
            <person name="Salamov A."/>
            <person name="Andreopoulos B."/>
            <person name="Baker S."/>
            <person name="Barry K."/>
            <person name="Bills G."/>
            <person name="Bluhm B."/>
            <person name="Cannon C."/>
            <person name="Castanera R."/>
            <person name="Culley D."/>
            <person name="Daum C."/>
            <person name="Ezra D."/>
            <person name="Gonzalez J."/>
            <person name="Henrissat B."/>
            <person name="Kuo A."/>
            <person name="Liang C."/>
            <person name="Lipzen A."/>
            <person name="Lutzoni F."/>
            <person name="Magnuson J."/>
            <person name="Mondo S."/>
            <person name="Nolan M."/>
            <person name="Ohm R."/>
            <person name="Pangilinan J."/>
            <person name="Park H.-J."/>
            <person name="Ramirez L."/>
            <person name="Alfaro M."/>
            <person name="Sun H."/>
            <person name="Tritt A."/>
            <person name="Yoshinaga Y."/>
            <person name="Zwiers L.-H."/>
            <person name="Turgeon B."/>
            <person name="Goodwin S."/>
            <person name="Spatafora J."/>
            <person name="Crous P."/>
            <person name="Grigoriev I."/>
        </authorList>
    </citation>
    <scope>NUCLEOTIDE SEQUENCE</scope>
    <source>
        <strain evidence="2">CBS 125425</strain>
    </source>
</reference>
<evidence type="ECO:0000313" key="2">
    <source>
        <dbReference type="EMBL" id="KAF2737425.1"/>
    </source>
</evidence>
<feature type="region of interest" description="Disordered" evidence="1">
    <location>
        <begin position="152"/>
        <end position="183"/>
    </location>
</feature>
<accession>A0A9P4R5N7</accession>
<keyword evidence="3" id="KW-1185">Reference proteome</keyword>
<feature type="compositionally biased region" description="Low complexity" evidence="1">
    <location>
        <begin position="152"/>
        <end position="170"/>
    </location>
</feature>
<protein>
    <submittedName>
        <fullName evidence="2">Uncharacterized protein</fullName>
    </submittedName>
</protein>
<sequence length="326" mass="35440">MAHCEHAIQSPFEIPPDDVRMLQQSRGFQVLRSYLASSADFCTTHAAADESTKQTWLLHRDILHALTMPIVELYKGAQALAQAALCTQKPEDLETAFGGQARNAFLWLECFVSEDEDWCRTRGCPACATTATLSTESHIRLTIAASLLSTADLPSPTTSASSSTTSTPTDANPPQLESETTSLPPLPHILPALRAALAADPFWGPTYWPAFLSRASILCKNIQELIAELVDLRALVSSPAAYPPRAPSYAKRSVTAPIVVEGLGVEGKGKGMRLKKSKMAKRQLRMREEEEGLLRRCALQWWGRAGGVGREVLGVGMGRARSLTCP</sequence>